<reference evidence="1 2" key="1">
    <citation type="submission" date="2024-06" db="EMBL/GenBank/DDBJ databases">
        <authorList>
            <person name="Kaempfer P."/>
            <person name="Viver T."/>
        </authorList>
    </citation>
    <scope>NUCLEOTIDE SEQUENCE [LARGE SCALE GENOMIC DNA]</scope>
    <source>
        <strain evidence="1 2">ST-119</strain>
    </source>
</reference>
<evidence type="ECO:0000313" key="1">
    <source>
        <dbReference type="EMBL" id="MFL9846026.1"/>
    </source>
</evidence>
<protein>
    <submittedName>
        <fullName evidence="1">Uncharacterized protein</fullName>
    </submittedName>
</protein>
<sequence length="248" mass="27374">MATPVNFKGLNHYTTGNATLRSEKDGLILEGFKNSFDGITIETNGAKQWELTFNPVEIKKEDVFGISYNVLDGLKRGKTVAQYAITYSPDGKYAYLAVNSRLEGDKIELIGMKDGKEVMKEVYDKPEDLDCNWIVIAILVLAAVSVVASNVDYENERTVVTHPNGTKTVTVRTKKSFGGGGVVQPVAKAAGTKPEPGKGEFPFDHLYITSERCYTEESADELDGPISQVIFTPKVSEQIYITDEVYRI</sequence>
<gene>
    <name evidence="1" type="ORF">ABS766_16505</name>
</gene>
<comment type="caution">
    <text evidence="1">The sequence shown here is derived from an EMBL/GenBank/DDBJ whole genome shotgun (WGS) entry which is preliminary data.</text>
</comment>
<name>A0ABW8Z0D1_9FLAO</name>
<dbReference type="EMBL" id="JBELPZ010000030">
    <property type="protein sequence ID" value="MFL9846026.1"/>
    <property type="molecule type" value="Genomic_DNA"/>
</dbReference>
<keyword evidence="2" id="KW-1185">Reference proteome</keyword>
<organism evidence="1 2">
    <name type="scientific">Flavobacterium rhizosphaerae</name>
    <dbReference type="NCBI Taxonomy" id="3163298"/>
    <lineage>
        <taxon>Bacteria</taxon>
        <taxon>Pseudomonadati</taxon>
        <taxon>Bacteroidota</taxon>
        <taxon>Flavobacteriia</taxon>
        <taxon>Flavobacteriales</taxon>
        <taxon>Flavobacteriaceae</taxon>
        <taxon>Flavobacterium</taxon>
    </lineage>
</organism>
<accession>A0ABW8Z0D1</accession>
<proteinExistence type="predicted"/>
<evidence type="ECO:0000313" key="2">
    <source>
        <dbReference type="Proteomes" id="UP001629156"/>
    </source>
</evidence>
<dbReference type="Proteomes" id="UP001629156">
    <property type="component" value="Unassembled WGS sequence"/>
</dbReference>
<dbReference type="RefSeq" id="WP_408086300.1">
    <property type="nucleotide sequence ID" value="NZ_JBELPZ010000030.1"/>
</dbReference>